<dbReference type="PANTHER" id="PTHR30535:SF34">
    <property type="entry name" value="MOLYBDATE-BINDING PROTEIN MOLA"/>
    <property type="match status" value="1"/>
</dbReference>
<organism evidence="5 6">
    <name type="scientific">Candidatus Scatomorpha intestinigallinarum</name>
    <dbReference type="NCBI Taxonomy" id="2840923"/>
    <lineage>
        <taxon>Bacteria</taxon>
        <taxon>Bacillati</taxon>
        <taxon>Bacillota</taxon>
        <taxon>Clostridia</taxon>
        <taxon>Eubacteriales</taxon>
        <taxon>Candidatus Scatomorpha</taxon>
    </lineage>
</organism>
<evidence type="ECO:0000256" key="3">
    <source>
        <dbReference type="SAM" id="SignalP"/>
    </source>
</evidence>
<reference evidence="5" key="1">
    <citation type="submission" date="2020-10" db="EMBL/GenBank/DDBJ databases">
        <authorList>
            <person name="Gilroy R."/>
        </authorList>
    </citation>
    <scope>NUCLEOTIDE SEQUENCE</scope>
    <source>
        <strain evidence="5">ChiGjej3B3-7149</strain>
    </source>
</reference>
<evidence type="ECO:0000259" key="4">
    <source>
        <dbReference type="PROSITE" id="PS50983"/>
    </source>
</evidence>
<comment type="similarity">
    <text evidence="1">Belongs to the bacterial solute-binding protein 8 family.</text>
</comment>
<dbReference type="InterPro" id="IPR002491">
    <property type="entry name" value="ABC_transptr_periplasmic_BD"/>
</dbReference>
<name>A0A9D1DJT3_9FIRM</name>
<feature type="chain" id="PRO_5038897750" evidence="3">
    <location>
        <begin position="26"/>
        <end position="377"/>
    </location>
</feature>
<feature type="domain" description="Fe/B12 periplasmic-binding" evidence="4">
    <location>
        <begin position="71"/>
        <end position="341"/>
    </location>
</feature>
<proteinExistence type="inferred from homology"/>
<feature type="region of interest" description="Disordered" evidence="2">
    <location>
        <begin position="26"/>
        <end position="62"/>
    </location>
</feature>
<reference evidence="5" key="2">
    <citation type="journal article" date="2021" name="PeerJ">
        <title>Extensive microbial diversity within the chicken gut microbiome revealed by metagenomics and culture.</title>
        <authorList>
            <person name="Gilroy R."/>
            <person name="Ravi A."/>
            <person name="Getino M."/>
            <person name="Pursley I."/>
            <person name="Horton D.L."/>
            <person name="Alikhan N.F."/>
            <person name="Baker D."/>
            <person name="Gharbi K."/>
            <person name="Hall N."/>
            <person name="Watson M."/>
            <person name="Adriaenssens E.M."/>
            <person name="Foster-Nyarko E."/>
            <person name="Jarju S."/>
            <person name="Secka A."/>
            <person name="Antonio M."/>
            <person name="Oren A."/>
            <person name="Chaudhuri R.R."/>
            <person name="La Ragione R."/>
            <person name="Hildebrand F."/>
            <person name="Pallen M.J."/>
        </authorList>
    </citation>
    <scope>NUCLEOTIDE SEQUENCE</scope>
    <source>
        <strain evidence="5">ChiGjej3B3-7149</strain>
    </source>
</reference>
<dbReference type="InterPro" id="IPR050902">
    <property type="entry name" value="ABC_Transporter_SBP"/>
</dbReference>
<dbReference type="PROSITE" id="PS51257">
    <property type="entry name" value="PROKAR_LIPOPROTEIN"/>
    <property type="match status" value="1"/>
</dbReference>
<dbReference type="GO" id="GO:0071281">
    <property type="term" value="P:cellular response to iron ion"/>
    <property type="evidence" value="ECO:0007669"/>
    <property type="project" value="TreeGrafter"/>
</dbReference>
<dbReference type="Proteomes" id="UP000824238">
    <property type="component" value="Unassembled WGS sequence"/>
</dbReference>
<feature type="compositionally biased region" description="Low complexity" evidence="2">
    <location>
        <begin position="26"/>
        <end position="51"/>
    </location>
</feature>
<evidence type="ECO:0000256" key="1">
    <source>
        <dbReference type="ARBA" id="ARBA00008814"/>
    </source>
</evidence>
<feature type="signal peptide" evidence="3">
    <location>
        <begin position="1"/>
        <end position="25"/>
    </location>
</feature>
<dbReference type="Gene3D" id="1.20.58.2180">
    <property type="match status" value="1"/>
</dbReference>
<dbReference type="PANTHER" id="PTHR30535">
    <property type="entry name" value="VITAMIN B12-BINDING PROTEIN"/>
    <property type="match status" value="1"/>
</dbReference>
<accession>A0A9D1DJT3</accession>
<evidence type="ECO:0000313" key="5">
    <source>
        <dbReference type="EMBL" id="HIR54138.1"/>
    </source>
</evidence>
<gene>
    <name evidence="5" type="ORF">IAD36_00825</name>
</gene>
<dbReference type="PROSITE" id="PS50983">
    <property type="entry name" value="FE_B12_PBP"/>
    <property type="match status" value="1"/>
</dbReference>
<sequence>MKRKIFALLLALCLLAGLLSGCGQAAPAASEPPAEESPAATEPAAEESQTPETREFTDSTGRTVTVPCEVTKVAISGPLTQVYAIPLVGDLMVGVSNYIAEDIALYLPEYISTLPELGQLYGGKGEMDLEALLAADPDVVIDVGDTKDGIAEDMDSLTEQTGIPFVHIDASVVGAPEAYRMLGELTGQTEKAEELASWCEDTYAMMTAMMEKVDADGARKSVLYCLGDKGLNVIAKGSYHAETVNLMTNNLADLPEVVSSGLGNEVDMEQLLVWNPDVIIFAPDTIYDTVGENATWQQLDAISSGNYYKTPYGPYGWLSSPPSVQRYLGMLWLGALLYPDYCEYDLQAEVTEYYELFYQCELTQEMYDNLMAGAMPE</sequence>
<keyword evidence="3" id="KW-0732">Signal</keyword>
<dbReference type="Pfam" id="PF01497">
    <property type="entry name" value="Peripla_BP_2"/>
    <property type="match status" value="1"/>
</dbReference>
<dbReference type="Gene3D" id="3.40.50.1980">
    <property type="entry name" value="Nitrogenase molybdenum iron protein domain"/>
    <property type="match status" value="2"/>
</dbReference>
<evidence type="ECO:0000313" key="6">
    <source>
        <dbReference type="Proteomes" id="UP000824238"/>
    </source>
</evidence>
<dbReference type="AlphaFoldDB" id="A0A9D1DJT3"/>
<dbReference type="EMBL" id="DVHH01000019">
    <property type="protein sequence ID" value="HIR54138.1"/>
    <property type="molecule type" value="Genomic_DNA"/>
</dbReference>
<evidence type="ECO:0000256" key="2">
    <source>
        <dbReference type="SAM" id="MobiDB-lite"/>
    </source>
</evidence>
<protein>
    <submittedName>
        <fullName evidence="5">ABC transporter substrate-binding protein</fullName>
    </submittedName>
</protein>
<dbReference type="SUPFAM" id="SSF53807">
    <property type="entry name" value="Helical backbone' metal receptor"/>
    <property type="match status" value="1"/>
</dbReference>
<comment type="caution">
    <text evidence="5">The sequence shown here is derived from an EMBL/GenBank/DDBJ whole genome shotgun (WGS) entry which is preliminary data.</text>
</comment>